<feature type="region of interest" description="Disordered" evidence="1">
    <location>
        <begin position="115"/>
        <end position="144"/>
    </location>
</feature>
<protein>
    <submittedName>
        <fullName evidence="2">CYFA0S04e00364g1_1</fullName>
    </submittedName>
</protein>
<reference evidence="2" key="1">
    <citation type="journal article" date="2014" name="Genome Announc.">
        <title>Genome sequence of the yeast Cyberlindnera fabianii (Hansenula fabianii).</title>
        <authorList>
            <person name="Freel K.C."/>
            <person name="Sarilar V."/>
            <person name="Neuveglise C."/>
            <person name="Devillers H."/>
            <person name="Friedrich A."/>
            <person name="Schacherer J."/>
        </authorList>
    </citation>
    <scope>NUCLEOTIDE SEQUENCE</scope>
    <source>
        <strain evidence="2">YJS4271</strain>
    </source>
</reference>
<feature type="compositionally biased region" description="Basic and acidic residues" evidence="1">
    <location>
        <begin position="89"/>
        <end position="99"/>
    </location>
</feature>
<feature type="compositionally biased region" description="Polar residues" evidence="1">
    <location>
        <begin position="202"/>
        <end position="220"/>
    </location>
</feature>
<evidence type="ECO:0000313" key="2">
    <source>
        <dbReference type="EMBL" id="CDR39902.1"/>
    </source>
</evidence>
<name>A0A061AYT8_CYBFA</name>
<gene>
    <name evidence="2" type="ORF">CYFA0S_04e00364g</name>
</gene>
<dbReference type="AlphaFoldDB" id="A0A061AYT8"/>
<feature type="region of interest" description="Disordered" evidence="1">
    <location>
        <begin position="73"/>
        <end position="99"/>
    </location>
</feature>
<feature type="region of interest" description="Disordered" evidence="1">
    <location>
        <begin position="202"/>
        <end position="271"/>
    </location>
</feature>
<sequence>MTTLFHMSSFITSERQNSFYDAIFDVIELFESHLYQQYENEPLDYERLSSLNVPSSSIPRVPSDEEVVMTKSLSIGTPLDTPDSSPKLTRPEVKSDKPSSLHFSFKNFYYKRSKNSSLTHSGPSKSLPAQGLFNPPETSTPLSSHRTSWISYWPFKKTKSSSEALTTTPINYSSVPRPSLTSKSSLNSISGDAGFINESITQTEPNSDSEYTGCDGSSSVYADYPTSEEQQVTSSEQSLQQGEPTEYASQHSSARDPNHQTDDNNSKGFKDIIEEYRYI</sequence>
<dbReference type="EMBL" id="LK052889">
    <property type="protein sequence ID" value="CDR39902.1"/>
    <property type="molecule type" value="Genomic_DNA"/>
</dbReference>
<evidence type="ECO:0000256" key="1">
    <source>
        <dbReference type="SAM" id="MobiDB-lite"/>
    </source>
</evidence>
<feature type="compositionally biased region" description="Low complexity" evidence="1">
    <location>
        <begin position="227"/>
        <end position="241"/>
    </location>
</feature>
<accession>A0A061AYT8</accession>
<feature type="compositionally biased region" description="Polar residues" evidence="1">
    <location>
        <begin position="115"/>
        <end position="124"/>
    </location>
</feature>
<organism evidence="2">
    <name type="scientific">Cyberlindnera fabianii</name>
    <name type="common">Yeast</name>
    <name type="synonym">Hansenula fabianii</name>
    <dbReference type="NCBI Taxonomy" id="36022"/>
    <lineage>
        <taxon>Eukaryota</taxon>
        <taxon>Fungi</taxon>
        <taxon>Dikarya</taxon>
        <taxon>Ascomycota</taxon>
        <taxon>Saccharomycotina</taxon>
        <taxon>Saccharomycetes</taxon>
        <taxon>Phaffomycetales</taxon>
        <taxon>Phaffomycetaceae</taxon>
        <taxon>Cyberlindnera</taxon>
    </lineage>
</organism>
<feature type="compositionally biased region" description="Basic and acidic residues" evidence="1">
    <location>
        <begin position="253"/>
        <end position="271"/>
    </location>
</feature>
<dbReference type="VEuPathDB" id="FungiDB:BON22_2278"/>
<proteinExistence type="predicted"/>